<feature type="domain" description="Alpha/beta hydrolase fold-3" evidence="3">
    <location>
        <begin position="108"/>
        <end position="332"/>
    </location>
</feature>
<keyword evidence="5" id="KW-1185">Reference proteome</keyword>
<dbReference type="Gene3D" id="3.40.50.1820">
    <property type="entry name" value="alpha/beta hydrolase"/>
    <property type="match status" value="1"/>
</dbReference>
<dbReference type="Pfam" id="PF07859">
    <property type="entry name" value="Abhydrolase_3"/>
    <property type="match status" value="1"/>
</dbReference>
<evidence type="ECO:0000313" key="5">
    <source>
        <dbReference type="Proteomes" id="UP001604277"/>
    </source>
</evidence>
<feature type="chain" id="PRO_5044811824" evidence="2">
    <location>
        <begin position="25"/>
        <end position="362"/>
    </location>
</feature>
<accession>A0ABD1VGI3</accession>
<dbReference type="SUPFAM" id="SSF53474">
    <property type="entry name" value="alpha/beta-Hydrolases"/>
    <property type="match status" value="1"/>
</dbReference>
<dbReference type="Proteomes" id="UP001604277">
    <property type="component" value="Unassembled WGS sequence"/>
</dbReference>
<organism evidence="4 5">
    <name type="scientific">Forsythia ovata</name>
    <dbReference type="NCBI Taxonomy" id="205694"/>
    <lineage>
        <taxon>Eukaryota</taxon>
        <taxon>Viridiplantae</taxon>
        <taxon>Streptophyta</taxon>
        <taxon>Embryophyta</taxon>
        <taxon>Tracheophyta</taxon>
        <taxon>Spermatophyta</taxon>
        <taxon>Magnoliopsida</taxon>
        <taxon>eudicotyledons</taxon>
        <taxon>Gunneridae</taxon>
        <taxon>Pentapetalae</taxon>
        <taxon>asterids</taxon>
        <taxon>lamiids</taxon>
        <taxon>Lamiales</taxon>
        <taxon>Oleaceae</taxon>
        <taxon>Forsythieae</taxon>
        <taxon>Forsythia</taxon>
    </lineage>
</organism>
<reference evidence="5" key="1">
    <citation type="submission" date="2024-07" db="EMBL/GenBank/DDBJ databases">
        <title>Two chromosome-level genome assemblies of Korean endemic species Abeliophyllum distichum and Forsythia ovata (Oleaceae).</title>
        <authorList>
            <person name="Jang H."/>
        </authorList>
    </citation>
    <scope>NUCLEOTIDE SEQUENCE [LARGE SCALE GENOMIC DNA]</scope>
</reference>
<evidence type="ECO:0000259" key="3">
    <source>
        <dbReference type="Pfam" id="PF07859"/>
    </source>
</evidence>
<dbReference type="PANTHER" id="PTHR23024">
    <property type="entry name" value="ARYLACETAMIDE DEACETYLASE"/>
    <property type="match status" value="1"/>
</dbReference>
<feature type="signal peptide" evidence="2">
    <location>
        <begin position="1"/>
        <end position="24"/>
    </location>
</feature>
<dbReference type="EMBL" id="JBFOLJ010000005">
    <property type="protein sequence ID" value="KAL2536457.1"/>
    <property type="molecule type" value="Genomic_DNA"/>
</dbReference>
<dbReference type="PANTHER" id="PTHR23024:SF113">
    <property type="entry name" value="CARBOXYLESTERASE 8-RELATED"/>
    <property type="match status" value="1"/>
</dbReference>
<dbReference type="AlphaFoldDB" id="A0ABD1VGI3"/>
<proteinExistence type="inferred from homology"/>
<sequence length="362" mass="40527">MAMAIYNILLLFLCFCQLGHKITASDEHKTPSHTLQEAYDVLGIKPNPDGSLTREIRIPMVNATPNVEPTSTTQIALSKDIPLNPFTKTFIRLYKPLNPTKNSKIPLIIYLHGGDFVLFSAKTVIFHEFCNQISAQFPAVVASVEYRLAPEHRLPAAYDDAMDAIMWARSQAVCGNGSDAWIKQLVDFSHVFLLGSSAGGNAVYHAALRALDLNLSPIKIRGMIMNQPYFGGVHRTESEIKLSEDAYIPLYVNDLLWTFSLPKNANRDHEFCNPLMIGRSYDLGKIKRLPRVMMKGDDGDPLVDREKMLVKFLEANGVEVVSIFNEGGHHGIELSNTTAAQELYDAMKNFIHSTLKFKHINH</sequence>
<gene>
    <name evidence="4" type="ORF">Fot_17848</name>
</gene>
<comment type="caution">
    <text evidence="4">The sequence shown here is derived from an EMBL/GenBank/DDBJ whole genome shotgun (WGS) entry which is preliminary data.</text>
</comment>
<evidence type="ECO:0000256" key="1">
    <source>
        <dbReference type="ARBA" id="ARBA00010515"/>
    </source>
</evidence>
<name>A0ABD1VGI3_9LAMI</name>
<dbReference type="InterPro" id="IPR029058">
    <property type="entry name" value="AB_hydrolase_fold"/>
</dbReference>
<protein>
    <submittedName>
        <fullName evidence="4">Carboxylesterase 8</fullName>
    </submittedName>
</protein>
<dbReference type="InterPro" id="IPR013094">
    <property type="entry name" value="AB_hydrolase_3"/>
</dbReference>
<comment type="similarity">
    <text evidence="1">Belongs to the 'GDXG' lipolytic enzyme family.</text>
</comment>
<dbReference type="InterPro" id="IPR050466">
    <property type="entry name" value="Carboxylest/Gibb_receptor"/>
</dbReference>
<evidence type="ECO:0000313" key="4">
    <source>
        <dbReference type="EMBL" id="KAL2536457.1"/>
    </source>
</evidence>
<keyword evidence="2" id="KW-0732">Signal</keyword>
<evidence type="ECO:0000256" key="2">
    <source>
        <dbReference type="SAM" id="SignalP"/>
    </source>
</evidence>